<protein>
    <recommendedName>
        <fullName evidence="1">CHK kinase-like domain-containing protein</fullName>
    </recommendedName>
</protein>
<dbReference type="SMART" id="SM00587">
    <property type="entry name" value="CHK"/>
    <property type="match status" value="1"/>
</dbReference>
<accession>A0AA38MAQ1</accession>
<feature type="domain" description="CHK kinase-like" evidence="1">
    <location>
        <begin position="126"/>
        <end position="323"/>
    </location>
</feature>
<evidence type="ECO:0000259" key="1">
    <source>
        <dbReference type="SMART" id="SM00587"/>
    </source>
</evidence>
<dbReference type="InterPro" id="IPR011009">
    <property type="entry name" value="Kinase-like_dom_sf"/>
</dbReference>
<comment type="caution">
    <text evidence="2">The sequence shown here is derived from an EMBL/GenBank/DDBJ whole genome shotgun (WGS) entry which is preliminary data.</text>
</comment>
<name>A0AA38MAQ1_9CUCU</name>
<proteinExistence type="predicted"/>
<dbReference type="Proteomes" id="UP001168821">
    <property type="component" value="Unassembled WGS sequence"/>
</dbReference>
<dbReference type="SUPFAM" id="SSF56112">
    <property type="entry name" value="Protein kinase-like (PK-like)"/>
    <property type="match status" value="1"/>
</dbReference>
<evidence type="ECO:0000313" key="2">
    <source>
        <dbReference type="EMBL" id="KAJ3649970.1"/>
    </source>
</evidence>
<dbReference type="EMBL" id="JALNTZ010000006">
    <property type="protein sequence ID" value="KAJ3649970.1"/>
    <property type="molecule type" value="Genomic_DNA"/>
</dbReference>
<sequence length="411" mass="47393">MSVTLSEEKNDLVKAIAKSQGFDDYTVNITSGSMKGDGYLGIIYTVYIQDKRKISKHLHLIMKSALTEETLRENSPIKKAYDREIYLYNVVFPAFDLLSHEVGITNRFCETAKYYGSLSVDKEECIVLENLKEMNFKLWNRKLAMDENHVALVFKTYAKFHGTGLALKLLKPEKYEELCKNLKNIFRKDEENEEDAKQFQENMKFVFGNGFRAVANDEKATQGLTKFAQGCKQFFMEDLQKAEYSTILHGDCWCNNMMFKYNNLEDSSRPSEMCLLDWQISQTGSPVLDLSYFFYACSAKNVLYKLKDFLTIYHQNLSKTLEEAGVNPNDIPTYEGLEDQWKFYSKHGLFMTLFVMKVILSEVEEAPDLSELAKSGKNLIESISGTESKNMEAINKRLADVIVFMNEQDYL</sequence>
<dbReference type="InterPro" id="IPR004119">
    <property type="entry name" value="EcKL"/>
</dbReference>
<organism evidence="2 3">
    <name type="scientific">Zophobas morio</name>
    <dbReference type="NCBI Taxonomy" id="2755281"/>
    <lineage>
        <taxon>Eukaryota</taxon>
        <taxon>Metazoa</taxon>
        <taxon>Ecdysozoa</taxon>
        <taxon>Arthropoda</taxon>
        <taxon>Hexapoda</taxon>
        <taxon>Insecta</taxon>
        <taxon>Pterygota</taxon>
        <taxon>Neoptera</taxon>
        <taxon>Endopterygota</taxon>
        <taxon>Coleoptera</taxon>
        <taxon>Polyphaga</taxon>
        <taxon>Cucujiformia</taxon>
        <taxon>Tenebrionidae</taxon>
        <taxon>Zophobas</taxon>
    </lineage>
</organism>
<dbReference type="Gene3D" id="3.90.1200.10">
    <property type="match status" value="1"/>
</dbReference>
<evidence type="ECO:0000313" key="3">
    <source>
        <dbReference type="Proteomes" id="UP001168821"/>
    </source>
</evidence>
<dbReference type="AlphaFoldDB" id="A0AA38MAQ1"/>
<dbReference type="PANTHER" id="PTHR11012">
    <property type="entry name" value="PROTEIN KINASE-LIKE DOMAIN-CONTAINING"/>
    <property type="match status" value="1"/>
</dbReference>
<dbReference type="PANTHER" id="PTHR11012:SF30">
    <property type="entry name" value="PROTEIN KINASE-LIKE DOMAIN-CONTAINING"/>
    <property type="match status" value="1"/>
</dbReference>
<keyword evidence="3" id="KW-1185">Reference proteome</keyword>
<gene>
    <name evidence="2" type="ORF">Zmor_021683</name>
</gene>
<dbReference type="Pfam" id="PF02958">
    <property type="entry name" value="EcKL"/>
    <property type="match status" value="1"/>
</dbReference>
<reference evidence="2" key="1">
    <citation type="journal article" date="2023" name="G3 (Bethesda)">
        <title>Whole genome assemblies of Zophobas morio and Tenebrio molitor.</title>
        <authorList>
            <person name="Kaur S."/>
            <person name="Stinson S.A."/>
            <person name="diCenzo G.C."/>
        </authorList>
    </citation>
    <scope>NUCLEOTIDE SEQUENCE</scope>
    <source>
        <strain evidence="2">QUZm001</strain>
    </source>
</reference>
<dbReference type="InterPro" id="IPR015897">
    <property type="entry name" value="CHK_kinase-like"/>
</dbReference>